<evidence type="ECO:0000313" key="3">
    <source>
        <dbReference type="EMBL" id="ABK51852.1"/>
    </source>
</evidence>
<dbReference type="EMBL" id="CP000481">
    <property type="protein sequence ID" value="ABK51852.1"/>
    <property type="molecule type" value="Genomic_DNA"/>
</dbReference>
<gene>
    <name evidence="3" type="ordered locus">Acel_0076</name>
</gene>
<name>A0LQZ2_ACIC1</name>
<sequence>MHRSARRILGGFCLLLLATALTACETGANAPLENAIANFQAAATDVSAQLLVRDAQILLPNDDVAPAGTFAYVQFSVINHGSRPDTLVGVTVTGRGAPTPVGSASPLGSPTIPPAASVQPGVERITVLIGPLDTELRAGETVDVSLDFRINGPVTGLLVPVIGAAAAGTFLPSPPPDIAASPSNAPETTPSATSAPETTPTSSATS</sequence>
<evidence type="ECO:0000313" key="4">
    <source>
        <dbReference type="Proteomes" id="UP000008221"/>
    </source>
</evidence>
<feature type="region of interest" description="Disordered" evidence="1">
    <location>
        <begin position="172"/>
        <end position="206"/>
    </location>
</feature>
<dbReference type="RefSeq" id="WP_011718916.1">
    <property type="nucleotide sequence ID" value="NC_008578.1"/>
</dbReference>
<evidence type="ECO:0000256" key="1">
    <source>
        <dbReference type="SAM" id="MobiDB-lite"/>
    </source>
</evidence>
<evidence type="ECO:0000256" key="2">
    <source>
        <dbReference type="SAM" id="SignalP"/>
    </source>
</evidence>
<dbReference type="AlphaFoldDB" id="A0LQZ2"/>
<dbReference type="PROSITE" id="PS51257">
    <property type="entry name" value="PROKAR_LIPOPROTEIN"/>
    <property type="match status" value="1"/>
</dbReference>
<dbReference type="HOGENOM" id="CLU_1329561_0_0_11"/>
<dbReference type="KEGG" id="ace:Acel_0076"/>
<feature type="compositionally biased region" description="Low complexity" evidence="1">
    <location>
        <begin position="178"/>
        <end position="206"/>
    </location>
</feature>
<dbReference type="InParanoid" id="A0LQZ2"/>
<dbReference type="Proteomes" id="UP000008221">
    <property type="component" value="Chromosome"/>
</dbReference>
<reference evidence="3 4" key="1">
    <citation type="journal article" date="2009" name="Genome Res.">
        <title>Complete genome of the cellulolytic thermophile Acidothermus cellulolyticus 11B provides insights into its ecophysiological and evolutionary adaptations.</title>
        <authorList>
            <person name="Barabote R.D."/>
            <person name="Xie G."/>
            <person name="Leu D.H."/>
            <person name="Normand P."/>
            <person name="Necsulea A."/>
            <person name="Daubin V."/>
            <person name="Medigue C."/>
            <person name="Adney W.S."/>
            <person name="Xu X.C."/>
            <person name="Lapidus A."/>
            <person name="Parales R.E."/>
            <person name="Detter C."/>
            <person name="Pujic P."/>
            <person name="Bruce D."/>
            <person name="Lavire C."/>
            <person name="Challacombe J.F."/>
            <person name="Brettin T.S."/>
            <person name="Berry A.M."/>
        </authorList>
    </citation>
    <scope>NUCLEOTIDE SEQUENCE [LARGE SCALE GENOMIC DNA]</scope>
    <source>
        <strain evidence="4">ATCC 43068 / DSM 8971 / 11B</strain>
    </source>
</reference>
<proteinExistence type="predicted"/>
<feature type="chain" id="PRO_5002626730" description="Lipoprotein" evidence="2">
    <location>
        <begin position="24"/>
        <end position="206"/>
    </location>
</feature>
<accession>A0LQZ2</accession>
<keyword evidence="2" id="KW-0732">Signal</keyword>
<feature type="signal peptide" evidence="2">
    <location>
        <begin position="1"/>
        <end position="23"/>
    </location>
</feature>
<keyword evidence="4" id="KW-1185">Reference proteome</keyword>
<evidence type="ECO:0008006" key="5">
    <source>
        <dbReference type="Google" id="ProtNLM"/>
    </source>
</evidence>
<dbReference type="STRING" id="351607.Acel_0076"/>
<dbReference type="OrthoDB" id="9796962at2"/>
<protein>
    <recommendedName>
        <fullName evidence="5">Lipoprotein</fullName>
    </recommendedName>
</protein>
<organism evidence="3 4">
    <name type="scientific">Acidothermus cellulolyticus (strain ATCC 43068 / DSM 8971 / 11B)</name>
    <dbReference type="NCBI Taxonomy" id="351607"/>
    <lineage>
        <taxon>Bacteria</taxon>
        <taxon>Bacillati</taxon>
        <taxon>Actinomycetota</taxon>
        <taxon>Actinomycetes</taxon>
        <taxon>Acidothermales</taxon>
        <taxon>Acidothermaceae</taxon>
        <taxon>Acidothermus</taxon>
    </lineage>
</organism>